<evidence type="ECO:0000256" key="9">
    <source>
        <dbReference type="ARBA" id="ARBA00022771"/>
    </source>
</evidence>
<feature type="transmembrane region" description="Helical" evidence="21">
    <location>
        <begin position="477"/>
        <end position="498"/>
    </location>
</feature>
<keyword evidence="25" id="KW-1185">Reference proteome</keyword>
<evidence type="ECO:0000256" key="18">
    <source>
        <dbReference type="ARBA" id="ARBA00082128"/>
    </source>
</evidence>
<keyword evidence="7" id="KW-0479">Metal-binding</keyword>
<evidence type="ECO:0000256" key="14">
    <source>
        <dbReference type="ARBA" id="ARBA00056116"/>
    </source>
</evidence>
<evidence type="ECO:0000256" key="20">
    <source>
        <dbReference type="SAM" id="MobiDB-lite"/>
    </source>
</evidence>
<feature type="region of interest" description="Disordered" evidence="20">
    <location>
        <begin position="782"/>
        <end position="829"/>
    </location>
</feature>
<feature type="transmembrane region" description="Helical" evidence="21">
    <location>
        <begin position="681"/>
        <end position="701"/>
    </location>
</feature>
<feature type="compositionally biased region" description="Basic and acidic residues" evidence="20">
    <location>
        <begin position="503"/>
        <end position="512"/>
    </location>
</feature>
<feature type="compositionally biased region" description="Low complexity" evidence="20">
    <location>
        <begin position="527"/>
        <end position="552"/>
    </location>
</feature>
<evidence type="ECO:0000256" key="12">
    <source>
        <dbReference type="ARBA" id="ARBA00022989"/>
    </source>
</evidence>
<comment type="pathway">
    <text evidence="3">Protein modification; protein ubiquitination.</text>
</comment>
<dbReference type="InterPro" id="IPR021319">
    <property type="entry name" value="DUF2921"/>
</dbReference>
<dbReference type="Gene3D" id="3.30.40.10">
    <property type="entry name" value="Zinc/RING finger domain, C3HC4 (zinc finger)"/>
    <property type="match status" value="1"/>
</dbReference>
<dbReference type="InterPro" id="IPR050731">
    <property type="entry name" value="HRD1_E3_ubiq-ligases"/>
</dbReference>
<keyword evidence="5" id="KW-0808">Transferase</keyword>
<feature type="transmembrane region" description="Helical" evidence="21">
    <location>
        <begin position="411"/>
        <end position="431"/>
    </location>
</feature>
<evidence type="ECO:0000256" key="15">
    <source>
        <dbReference type="ARBA" id="ARBA00063126"/>
    </source>
</evidence>
<evidence type="ECO:0000256" key="11">
    <source>
        <dbReference type="ARBA" id="ARBA00022833"/>
    </source>
</evidence>
<evidence type="ECO:0000256" key="1">
    <source>
        <dbReference type="ARBA" id="ARBA00000900"/>
    </source>
</evidence>
<dbReference type="GO" id="GO:0044695">
    <property type="term" value="C:Dsc E3 ubiquitin ligase complex"/>
    <property type="evidence" value="ECO:0007669"/>
    <property type="project" value="TreeGrafter"/>
</dbReference>
<reference evidence="24" key="1">
    <citation type="submission" date="2023-06" db="EMBL/GenBank/DDBJ databases">
        <title>Genome-scale phylogeny and comparative genomics of the fungal order Sordariales.</title>
        <authorList>
            <consortium name="Lawrence Berkeley National Laboratory"/>
            <person name="Hensen N."/>
            <person name="Bonometti L."/>
            <person name="Westerberg I."/>
            <person name="Brannstrom I.O."/>
            <person name="Guillou S."/>
            <person name="Cros-Aarteil S."/>
            <person name="Calhoun S."/>
            <person name="Haridas S."/>
            <person name="Kuo A."/>
            <person name="Mondo S."/>
            <person name="Pangilinan J."/>
            <person name="Riley R."/>
            <person name="Labutti K."/>
            <person name="Andreopoulos B."/>
            <person name="Lipzen A."/>
            <person name="Chen C."/>
            <person name="Yanf M."/>
            <person name="Daum C."/>
            <person name="Ng V."/>
            <person name="Clum A."/>
            <person name="Steindorff A."/>
            <person name="Ohm R."/>
            <person name="Martin F."/>
            <person name="Silar P."/>
            <person name="Natvig D."/>
            <person name="Lalanne C."/>
            <person name="Gautier V."/>
            <person name="Ament-Velasquez S.L."/>
            <person name="Kruys A."/>
            <person name="Hutchinson M.I."/>
            <person name="Powell A.J."/>
            <person name="Barry K."/>
            <person name="Miller A.N."/>
            <person name="Grigoriev I.V."/>
            <person name="Debuchy R."/>
            <person name="Gladieux P."/>
            <person name="Thoren M.H."/>
            <person name="Johannesson H."/>
        </authorList>
    </citation>
    <scope>NUCLEOTIDE SEQUENCE</scope>
    <source>
        <strain evidence="24">8032-3</strain>
    </source>
</reference>
<evidence type="ECO:0000256" key="4">
    <source>
        <dbReference type="ARBA" id="ARBA00012483"/>
    </source>
</evidence>
<dbReference type="SUPFAM" id="SSF57850">
    <property type="entry name" value="RING/U-box"/>
    <property type="match status" value="1"/>
</dbReference>
<dbReference type="InterPro" id="IPR013083">
    <property type="entry name" value="Znf_RING/FYVE/PHD"/>
</dbReference>
<name>A0AAJ0BXM6_9PEZI</name>
<dbReference type="RefSeq" id="XP_060282408.1">
    <property type="nucleotide sequence ID" value="XM_060431574.1"/>
</dbReference>
<evidence type="ECO:0000256" key="17">
    <source>
        <dbReference type="ARBA" id="ARBA00077885"/>
    </source>
</evidence>
<feature type="domain" description="RING-type" evidence="23">
    <location>
        <begin position="834"/>
        <end position="898"/>
    </location>
</feature>
<keyword evidence="11" id="KW-0862">Zinc</keyword>
<feature type="transmembrane region" description="Helical" evidence="21">
    <location>
        <begin position="443"/>
        <end position="465"/>
    </location>
</feature>
<evidence type="ECO:0000256" key="6">
    <source>
        <dbReference type="ARBA" id="ARBA00022692"/>
    </source>
</evidence>
<dbReference type="PANTHER" id="PTHR22763:SF162">
    <property type="entry name" value="TRANSMEMBRANE E3 UBIQUITIN-PROTEIN LIGASE 1"/>
    <property type="match status" value="1"/>
</dbReference>
<feature type="compositionally biased region" description="Pro residues" evidence="20">
    <location>
        <begin position="553"/>
        <end position="565"/>
    </location>
</feature>
<evidence type="ECO:0000256" key="22">
    <source>
        <dbReference type="SAM" id="SignalP"/>
    </source>
</evidence>
<evidence type="ECO:0000256" key="10">
    <source>
        <dbReference type="ARBA" id="ARBA00022786"/>
    </source>
</evidence>
<gene>
    <name evidence="24" type="ORF">QBC33DRAFT_589222</name>
</gene>
<keyword evidence="13 21" id="KW-0472">Membrane</keyword>
<sequence length="904" mass="98207">MPPPHENARVFILIILLFWLISSPDNGPGLISVPSITSARLDRQRRAHGVLNTTKWGDFSPRLVDTPEGTAPRYLNLTGFRERDGFAWDDLGRFKDRCLEWSRNANPSSSGKQLWDLGLAEPTWQNATGVVHGEWVRRGGSVERHPASYNLSGVTPGVSWVGVHGEWGRNVTGQHGKIILRLDEKDGSVEYEDQDGDDQPRSGGLAREIVATVTVQDDGNRASAWDMRLHGVHWPRQGAVLLSSTSEKFAGIFGLPHLTAAPNYFRSSQKLLNETLDKVLSRKERTMFSDPSNPWTSTFEPQGENWSSAPHCEYIVYAQIHPLDPQRLKPAYFGDDARDKLGLLVQHMEDELRNPTGAPIPTIPELQLSAVMWSPDCSFFLESKGPPLYPSADGQHLLGMKEEVFLHEAKIWLLSFAAVMAGQIYLLKGQIRESSTPSTIGRVSFYTAGIMLLADGLIFASASAWSLSASTTHLPSLLLTFTAFMSMAIGGAFLSEVYKIQEPERRNREREQGATSSNTTAPPPTPAAAAAAAATARAAATVSELPRPVTAGPAPPPTPPSPPIIIPSDQDIDAEIAENAAMGAAAVPTPGTAAAATTTTTTTTATTAGSIAQQVRATTFSSITGRFILLGTCLLFLSLAATSWPAPVRAVYVNLIAFAYLSLWVPQIWRNIQRNSRRAYSWRFTIGQSALRLLPFAYFYLRENNIVFAEPDPFGFALLAAWVWVQLWALAFQDVLGPRFGVPKGWAPEAWDYHPVLREDNLEAGGLPIGLAGPPAAAADYDDLDAPHGDRSHRRSSSSTSSTAAVAAATAGSAKNKRRGSSHGRRPHSRSMDCAICCEVLEVPVVPAGADPDAVGAGSGVAAVLARRAYMVTPCRHIFHAACLEGWLRFRLQCPICREELPPL</sequence>
<keyword evidence="6 21" id="KW-0812">Transmembrane</keyword>
<dbReference type="EMBL" id="MU839012">
    <property type="protein sequence ID" value="KAK1766195.1"/>
    <property type="molecule type" value="Genomic_DNA"/>
</dbReference>
<evidence type="ECO:0000256" key="7">
    <source>
        <dbReference type="ARBA" id="ARBA00022723"/>
    </source>
</evidence>
<feature type="transmembrane region" description="Helical" evidence="21">
    <location>
        <begin position="623"/>
        <end position="644"/>
    </location>
</feature>
<feature type="region of interest" description="Disordered" evidence="20">
    <location>
        <begin position="503"/>
        <end position="568"/>
    </location>
</feature>
<feature type="compositionally biased region" description="Low complexity" evidence="20">
    <location>
        <begin position="797"/>
        <end position="814"/>
    </location>
</feature>
<evidence type="ECO:0000256" key="8">
    <source>
        <dbReference type="ARBA" id="ARBA00022729"/>
    </source>
</evidence>
<dbReference type="EC" id="2.3.2.27" evidence="4"/>
<dbReference type="FunFam" id="3.30.40.10:FF:000626">
    <property type="entry name" value="Transmembrane ubiquitin ligase 1"/>
    <property type="match status" value="1"/>
</dbReference>
<evidence type="ECO:0000259" key="23">
    <source>
        <dbReference type="PROSITE" id="PS50089"/>
    </source>
</evidence>
<evidence type="ECO:0000256" key="19">
    <source>
        <dbReference type="PROSITE-ProRule" id="PRU00175"/>
    </source>
</evidence>
<feature type="compositionally biased region" description="Basic residues" evidence="20">
    <location>
        <begin position="815"/>
        <end position="829"/>
    </location>
</feature>
<protein>
    <recommendedName>
        <fullName evidence="16">DSC E3 ubiquitin ligase complex subunit A</fullName>
        <ecNumber evidence="4">2.3.2.27</ecNumber>
    </recommendedName>
    <alternativeName>
        <fullName evidence="17">Defective for SREBP cleavage protein A</fullName>
    </alternativeName>
    <alternativeName>
        <fullName evidence="18">RING-type E3 ubiquitin transferase dscA</fullName>
    </alternativeName>
</protein>
<feature type="signal peptide" evidence="22">
    <location>
        <begin position="1"/>
        <end position="24"/>
    </location>
</feature>
<keyword evidence="9 19" id="KW-0863">Zinc-finger</keyword>
<evidence type="ECO:0000256" key="3">
    <source>
        <dbReference type="ARBA" id="ARBA00004906"/>
    </source>
</evidence>
<comment type="caution">
    <text evidence="24">The sequence shown here is derived from an EMBL/GenBank/DDBJ whole genome shotgun (WGS) entry which is preliminary data.</text>
</comment>
<evidence type="ECO:0000256" key="13">
    <source>
        <dbReference type="ARBA" id="ARBA00023136"/>
    </source>
</evidence>
<dbReference type="GeneID" id="85314761"/>
<evidence type="ECO:0000256" key="5">
    <source>
        <dbReference type="ARBA" id="ARBA00022679"/>
    </source>
</evidence>
<dbReference type="GO" id="GO:0012505">
    <property type="term" value="C:endomembrane system"/>
    <property type="evidence" value="ECO:0007669"/>
    <property type="project" value="UniProtKB-SubCell"/>
</dbReference>
<keyword evidence="12 21" id="KW-1133">Transmembrane helix</keyword>
<dbReference type="Pfam" id="PF13639">
    <property type="entry name" value="zf-RING_2"/>
    <property type="match status" value="1"/>
</dbReference>
<dbReference type="GO" id="GO:0061630">
    <property type="term" value="F:ubiquitin protein ligase activity"/>
    <property type="evidence" value="ECO:0007669"/>
    <property type="project" value="UniProtKB-EC"/>
</dbReference>
<evidence type="ECO:0000256" key="16">
    <source>
        <dbReference type="ARBA" id="ARBA00071072"/>
    </source>
</evidence>
<evidence type="ECO:0000256" key="21">
    <source>
        <dbReference type="SAM" id="Phobius"/>
    </source>
</evidence>
<dbReference type="SMART" id="SM00184">
    <property type="entry name" value="RING"/>
    <property type="match status" value="1"/>
</dbReference>
<comment type="subunit">
    <text evidence="15">Component of the DSC E3 ubiquitin ligase complex composed of dscA, dscB, dscC and dscD.</text>
</comment>
<proteinExistence type="predicted"/>
<feature type="transmembrane region" description="Helical" evidence="21">
    <location>
        <begin position="650"/>
        <end position="669"/>
    </location>
</feature>
<dbReference type="InterPro" id="IPR001841">
    <property type="entry name" value="Znf_RING"/>
</dbReference>
<organism evidence="24 25">
    <name type="scientific">Phialemonium atrogriseum</name>
    <dbReference type="NCBI Taxonomy" id="1093897"/>
    <lineage>
        <taxon>Eukaryota</taxon>
        <taxon>Fungi</taxon>
        <taxon>Dikarya</taxon>
        <taxon>Ascomycota</taxon>
        <taxon>Pezizomycotina</taxon>
        <taxon>Sordariomycetes</taxon>
        <taxon>Sordariomycetidae</taxon>
        <taxon>Cephalothecales</taxon>
        <taxon>Cephalothecaceae</taxon>
        <taxon>Phialemonium</taxon>
    </lineage>
</organism>
<dbReference type="GO" id="GO:0008270">
    <property type="term" value="F:zinc ion binding"/>
    <property type="evidence" value="ECO:0007669"/>
    <property type="project" value="UniProtKB-KW"/>
</dbReference>
<comment type="function">
    <text evidence="14">Catalytic component of the DSC E3 ubiquitin ligase complex which is required for the srbA transcriptional activator proteolytic cleavage to release the soluble transcription factor from the membrane in low oxygen or sterol conditions. Required for growth during hypoxia and triazole drug susceptibility, as well as for virulence in a murine model of invasive pulmonary aspergillosis (IPA).</text>
</comment>
<accession>A0AAJ0BXM6</accession>
<dbReference type="Proteomes" id="UP001244011">
    <property type="component" value="Unassembled WGS sequence"/>
</dbReference>
<comment type="subcellular location">
    <subcellularLocation>
        <location evidence="2">Endomembrane system</location>
        <topology evidence="2">Multi-pass membrane protein</topology>
    </subcellularLocation>
</comment>
<evidence type="ECO:0000313" key="24">
    <source>
        <dbReference type="EMBL" id="KAK1766195.1"/>
    </source>
</evidence>
<evidence type="ECO:0000313" key="25">
    <source>
        <dbReference type="Proteomes" id="UP001244011"/>
    </source>
</evidence>
<dbReference type="PROSITE" id="PS50089">
    <property type="entry name" value="ZF_RING_2"/>
    <property type="match status" value="1"/>
</dbReference>
<dbReference type="AlphaFoldDB" id="A0AAJ0BXM6"/>
<dbReference type="Pfam" id="PF11145">
    <property type="entry name" value="DUF2921"/>
    <property type="match status" value="1"/>
</dbReference>
<keyword evidence="8 22" id="KW-0732">Signal</keyword>
<evidence type="ECO:0000256" key="2">
    <source>
        <dbReference type="ARBA" id="ARBA00004127"/>
    </source>
</evidence>
<keyword evidence="10" id="KW-0833">Ubl conjugation pathway</keyword>
<comment type="catalytic activity">
    <reaction evidence="1">
        <text>S-ubiquitinyl-[E2 ubiquitin-conjugating enzyme]-L-cysteine + [acceptor protein]-L-lysine = [E2 ubiquitin-conjugating enzyme]-L-cysteine + N(6)-ubiquitinyl-[acceptor protein]-L-lysine.</text>
        <dbReference type="EC" id="2.3.2.27"/>
    </reaction>
</comment>
<dbReference type="GO" id="GO:0043161">
    <property type="term" value="P:proteasome-mediated ubiquitin-dependent protein catabolic process"/>
    <property type="evidence" value="ECO:0007669"/>
    <property type="project" value="TreeGrafter"/>
</dbReference>
<feature type="chain" id="PRO_5042619449" description="DSC E3 ubiquitin ligase complex subunit A" evidence="22">
    <location>
        <begin position="25"/>
        <end position="904"/>
    </location>
</feature>
<dbReference type="PANTHER" id="PTHR22763">
    <property type="entry name" value="RING ZINC FINGER PROTEIN"/>
    <property type="match status" value="1"/>
</dbReference>